<evidence type="ECO:0000313" key="3">
    <source>
        <dbReference type="Proteomes" id="UP000004295"/>
    </source>
</evidence>
<proteinExistence type="inferred from homology"/>
<dbReference type="Pfam" id="PF01809">
    <property type="entry name" value="YidD"/>
    <property type="match status" value="1"/>
</dbReference>
<comment type="caution">
    <text evidence="2">The sequence shown here is derived from an EMBL/GenBank/DDBJ whole genome shotgun (WGS) entry which is preliminary data.</text>
</comment>
<comment type="similarity">
    <text evidence="1">Belongs to the UPF0161 family.</text>
</comment>
<comment type="function">
    <text evidence="1">Could be involved in insertion of integral membrane proteins into the membrane.</text>
</comment>
<dbReference type="PANTHER" id="PTHR33383">
    <property type="entry name" value="MEMBRANE PROTEIN INSERTION EFFICIENCY FACTOR-RELATED"/>
    <property type="match status" value="1"/>
</dbReference>
<organism evidence="2 3">
    <name type="scientific">Porphyromonas endodontalis (strain ATCC 35406 / DSM 24491 / JCM 8526 / CCUG 16442 / BCRC 14492 / NCTC 13058 / HG 370)</name>
    <name type="common">Bacteroides endodontalis</name>
    <dbReference type="NCBI Taxonomy" id="553175"/>
    <lineage>
        <taxon>Bacteria</taxon>
        <taxon>Pseudomonadati</taxon>
        <taxon>Bacteroidota</taxon>
        <taxon>Bacteroidia</taxon>
        <taxon>Bacteroidales</taxon>
        <taxon>Porphyromonadaceae</taxon>
        <taxon>Porphyromonas</taxon>
    </lineage>
</organism>
<keyword evidence="3" id="KW-1185">Reference proteome</keyword>
<dbReference type="HAMAP" id="MF_00386">
    <property type="entry name" value="UPF0161_YidD"/>
    <property type="match status" value="1"/>
</dbReference>
<evidence type="ECO:0000313" key="2">
    <source>
        <dbReference type="EMBL" id="EEN83582.1"/>
    </source>
</evidence>
<comment type="subcellular location">
    <subcellularLocation>
        <location evidence="1">Cell membrane</location>
        <topology evidence="1">Peripheral membrane protein</topology>
        <orientation evidence="1">Cytoplasmic side</orientation>
    </subcellularLocation>
</comment>
<keyword evidence="1" id="KW-1003">Cell membrane</keyword>
<dbReference type="eggNOG" id="COG0759">
    <property type="taxonomic scope" value="Bacteria"/>
</dbReference>
<dbReference type="PANTHER" id="PTHR33383:SF1">
    <property type="entry name" value="MEMBRANE PROTEIN INSERTION EFFICIENCY FACTOR-RELATED"/>
    <property type="match status" value="1"/>
</dbReference>
<dbReference type="RefSeq" id="WP_004332049.1">
    <property type="nucleotide sequence ID" value="NZ_ACNN01000005.1"/>
</dbReference>
<gene>
    <name evidence="2" type="ORF">POREN0001_1168</name>
</gene>
<dbReference type="InterPro" id="IPR002696">
    <property type="entry name" value="Membr_insert_effic_factor_YidD"/>
</dbReference>
<keyword evidence="1" id="KW-0472">Membrane</keyword>
<dbReference type="AlphaFoldDB" id="C3J7S6"/>
<dbReference type="Proteomes" id="UP000004295">
    <property type="component" value="Unassembled WGS sequence"/>
</dbReference>
<dbReference type="GeneID" id="93365489"/>
<name>C3J7S6_POREA</name>
<evidence type="ECO:0000256" key="1">
    <source>
        <dbReference type="HAMAP-Rule" id="MF_00386"/>
    </source>
</evidence>
<dbReference type="STRING" id="553175.POREN0001_1168"/>
<dbReference type="EMBL" id="ACNN01000005">
    <property type="protein sequence ID" value="EEN83582.1"/>
    <property type="molecule type" value="Genomic_DNA"/>
</dbReference>
<protein>
    <recommendedName>
        <fullName evidence="1">Putative membrane protein insertion efficiency factor</fullName>
    </recommendedName>
</protein>
<dbReference type="SMART" id="SM01234">
    <property type="entry name" value="Haemolytic"/>
    <property type="match status" value="1"/>
</dbReference>
<dbReference type="NCBIfam" id="TIGR00278">
    <property type="entry name" value="membrane protein insertion efficiency factor YidD"/>
    <property type="match status" value="1"/>
</dbReference>
<reference evidence="2 3" key="1">
    <citation type="submission" date="2009-04" db="EMBL/GenBank/DDBJ databases">
        <authorList>
            <person name="Sebastian Y."/>
            <person name="Madupu R."/>
            <person name="Durkin A.S."/>
            <person name="Torralba M."/>
            <person name="Methe B."/>
            <person name="Sutton G.G."/>
            <person name="Strausberg R.L."/>
            <person name="Nelson K.E."/>
        </authorList>
    </citation>
    <scope>NUCLEOTIDE SEQUENCE [LARGE SCALE GENOMIC DNA]</scope>
    <source>
        <strain evidence="3">ATCC 35406 / BCRC 14492 / JCM 8526 / NCTC 13058 / HG 370</strain>
    </source>
</reference>
<dbReference type="GO" id="GO:0005886">
    <property type="term" value="C:plasma membrane"/>
    <property type="evidence" value="ECO:0007669"/>
    <property type="project" value="UniProtKB-SubCell"/>
</dbReference>
<sequence>MSSKNRFRKGVRRWLVVLLSAPIHFYRGAISPLFPPSCRFTPTCSQYALEALRKHGPIKGAWLAIWRILRCNPWGGSGYDPVP</sequence>
<accession>C3J7S6</accession>